<dbReference type="GO" id="GO:0004040">
    <property type="term" value="F:amidase activity"/>
    <property type="evidence" value="ECO:0007669"/>
    <property type="project" value="UniProtKB-EC"/>
</dbReference>
<dbReference type="InterPro" id="IPR023631">
    <property type="entry name" value="Amidase_dom"/>
</dbReference>
<evidence type="ECO:0000259" key="1">
    <source>
        <dbReference type="Pfam" id="PF01425"/>
    </source>
</evidence>
<reference evidence="3" key="1">
    <citation type="journal article" date="2019" name="Int. J. Syst. Evol. Microbiol.">
        <title>The Global Catalogue of Microorganisms (GCM) 10K type strain sequencing project: providing services to taxonomists for standard genome sequencing and annotation.</title>
        <authorList>
            <consortium name="The Broad Institute Genomics Platform"/>
            <consortium name="The Broad Institute Genome Sequencing Center for Infectious Disease"/>
            <person name="Wu L."/>
            <person name="Ma J."/>
        </authorList>
    </citation>
    <scope>NUCLEOTIDE SEQUENCE [LARGE SCALE GENOMIC DNA]</scope>
    <source>
        <strain evidence="3">IBRC-M 10908</strain>
    </source>
</reference>
<evidence type="ECO:0000313" key="2">
    <source>
        <dbReference type="EMBL" id="MFC4337065.1"/>
    </source>
</evidence>
<keyword evidence="3" id="KW-1185">Reference proteome</keyword>
<dbReference type="PANTHER" id="PTHR43372">
    <property type="entry name" value="FATTY-ACID AMIDE HYDROLASE"/>
    <property type="match status" value="1"/>
</dbReference>
<feature type="domain" description="Amidase" evidence="1">
    <location>
        <begin position="24"/>
        <end position="464"/>
    </location>
</feature>
<dbReference type="Pfam" id="PF01425">
    <property type="entry name" value="Amidase"/>
    <property type="match status" value="1"/>
</dbReference>
<dbReference type="SUPFAM" id="SSF75304">
    <property type="entry name" value="Amidase signature (AS) enzymes"/>
    <property type="match status" value="1"/>
</dbReference>
<proteinExistence type="predicted"/>
<sequence length="483" mass="52282">MKWKFATAEYLSTAMRTGDVTSVELTNEAIARIERDDRLINAICVPDFDRARAAAHQADQARARGEDGPLLGIPVTVKESYNIAGLPTTWGMPQQWDYTPTEDAVQVSRLRAAGAVVLGKTNVPVGLQDIQTFNDIYGTTNNPWDHDRTSGGSSGGSAAALATGFGALSIGSDLAGSLRTPAHFCGVYAHKPTLGLAATRGMVAPPAPPLPTDFDMAVVGPMARTARDLTVLLDVMAGPDPLTSGKAHTLTLPPARHQRLSDFRVLVLDEHPFIPTGSAVQAGVNRVADALVDGGARVERHSTLLPDLAEAATIYMQLLVSGSVARFPIEEYQELQAQATELSEDDQSLDAARLRGMVFSHRDWTQVYNLRELHRHTWRQFFEEFDAVVGPITPTPAFPHDHDPDLFQRRIAIDGAEHAYFDQLVWAGLASMPGLPATAIPADRSPEGLPVGVQLIGPMFEDRTPLRLAELLEQKIGGFQAPR</sequence>
<keyword evidence="2" id="KW-0378">Hydrolase</keyword>
<evidence type="ECO:0000313" key="3">
    <source>
        <dbReference type="Proteomes" id="UP001595823"/>
    </source>
</evidence>
<dbReference type="NCBIfam" id="NF004816">
    <property type="entry name" value="PRK06170.1"/>
    <property type="match status" value="1"/>
</dbReference>
<dbReference type="InterPro" id="IPR020556">
    <property type="entry name" value="Amidase_CS"/>
</dbReference>
<dbReference type="RefSeq" id="WP_380623637.1">
    <property type="nucleotide sequence ID" value="NZ_JBHSDK010000028.1"/>
</dbReference>
<dbReference type="EMBL" id="JBHSDK010000028">
    <property type="protein sequence ID" value="MFC4337065.1"/>
    <property type="molecule type" value="Genomic_DNA"/>
</dbReference>
<dbReference type="Gene3D" id="3.90.1300.10">
    <property type="entry name" value="Amidase signature (AS) domain"/>
    <property type="match status" value="1"/>
</dbReference>
<comment type="caution">
    <text evidence="2">The sequence shown here is derived from an EMBL/GenBank/DDBJ whole genome shotgun (WGS) entry which is preliminary data.</text>
</comment>
<gene>
    <name evidence="2" type="ORF">ACFPET_17820</name>
</gene>
<protein>
    <submittedName>
        <fullName evidence="2">Amidase</fullName>
        <ecNumber evidence="2">3.5.1.4</ecNumber>
    </submittedName>
</protein>
<accession>A0ABV8U1T0</accession>
<dbReference type="PROSITE" id="PS00571">
    <property type="entry name" value="AMIDASES"/>
    <property type="match status" value="1"/>
</dbReference>
<dbReference type="EC" id="3.5.1.4" evidence="2"/>
<dbReference type="InterPro" id="IPR036928">
    <property type="entry name" value="AS_sf"/>
</dbReference>
<dbReference type="InterPro" id="IPR052739">
    <property type="entry name" value="FAAH2"/>
</dbReference>
<dbReference type="Proteomes" id="UP001595823">
    <property type="component" value="Unassembled WGS sequence"/>
</dbReference>
<dbReference type="PANTHER" id="PTHR43372:SF4">
    <property type="entry name" value="FATTY-ACID AMIDE HYDROLASE 2"/>
    <property type="match status" value="1"/>
</dbReference>
<organism evidence="2 3">
    <name type="scientific">Salininema proteolyticum</name>
    <dbReference type="NCBI Taxonomy" id="1607685"/>
    <lineage>
        <taxon>Bacteria</taxon>
        <taxon>Bacillati</taxon>
        <taxon>Actinomycetota</taxon>
        <taxon>Actinomycetes</taxon>
        <taxon>Glycomycetales</taxon>
        <taxon>Glycomycetaceae</taxon>
        <taxon>Salininema</taxon>
    </lineage>
</organism>
<name>A0ABV8U1T0_9ACTN</name>